<dbReference type="PANTHER" id="PTHR12942">
    <property type="entry name" value="STEP II SPLICING FACTOR SLU7"/>
    <property type="match status" value="1"/>
</dbReference>
<keyword evidence="4 7" id="KW-0747">Spliceosome</keyword>
<feature type="compositionally biased region" description="Basic and acidic residues" evidence="8">
    <location>
        <begin position="9"/>
        <end position="24"/>
    </location>
</feature>
<dbReference type="Proteomes" id="UP000298030">
    <property type="component" value="Unassembled WGS sequence"/>
</dbReference>
<evidence type="ECO:0000256" key="3">
    <source>
        <dbReference type="ARBA" id="ARBA00022664"/>
    </source>
</evidence>
<accession>A0A4Y7TVU5</accession>
<gene>
    <name evidence="10" type="ORF">FA13DRAFT_1786089</name>
</gene>
<dbReference type="GO" id="GO:0005681">
    <property type="term" value="C:spliceosomal complex"/>
    <property type="evidence" value="ECO:0007669"/>
    <property type="project" value="UniProtKB-UniRule"/>
</dbReference>
<evidence type="ECO:0000256" key="1">
    <source>
        <dbReference type="ARBA" id="ARBA00004123"/>
    </source>
</evidence>
<dbReference type="Pfam" id="PF11708">
    <property type="entry name" value="Slu7"/>
    <property type="match status" value="1"/>
</dbReference>
<evidence type="ECO:0000256" key="7">
    <source>
        <dbReference type="RuleBase" id="RU367071"/>
    </source>
</evidence>
<sequence length="555" mass="62856">MASSSIQKLSREEFRRQKDLDAARKAGTAPAALDEEGRAINPHIPQYISQAPWYLDSGAPSLSHQRKPEEDKEKLDNWYDRGVRAGPAAKKYRKGACENCGAMTHKKQDCLERPRKKGAKWTNKNIQADEVIQDIAAGYDAKRDRWNGYDPSEYKKVYDEYAAVEAARQQLREEEIDNRTTTDLAAVRKLAKTTKNKASDPDFGSSEDEDEDEDKYADAADAVGQHMDAKTRITVRNLRIREDTAKYLINLDPDSAYYDPKTRSMRDAPETNVSPEDAKFAGDNFYRYSGESKDVQKLQLFAWQAAARGNDVHLTSNPTAGELLHHEFKQKKEEHRDSTKTSILAKYGGAEYLDAAPKELRQGQTENYVEYSRTGQIIKGKERAKARSKYPEDVYINNHTAVWGSWYNKSVGEWGYRCCHSTLHISYCAGLAGIEATEASSARQLLGAPKDEGPSSSAKDSSEKEKQAAKIEQNFSKQRVGEGDVALDKEKLERALKEEKKRKKNGYEDDDRYSKKSKGTVESSTHDVTEEQLEAYRMTRRMTDDPMANYVDQDD</sequence>
<comment type="similarity">
    <text evidence="2 7">Belongs to the SLU7 family.</text>
</comment>
<dbReference type="PANTHER" id="PTHR12942:SF2">
    <property type="entry name" value="PRE-MRNA-SPLICING FACTOR SLU7"/>
    <property type="match status" value="1"/>
</dbReference>
<feature type="region of interest" description="Disordered" evidence="8">
    <location>
        <begin position="446"/>
        <end position="555"/>
    </location>
</feature>
<evidence type="ECO:0000259" key="9">
    <source>
        <dbReference type="Pfam" id="PF11708"/>
    </source>
</evidence>
<evidence type="ECO:0000256" key="6">
    <source>
        <dbReference type="ARBA" id="ARBA00023242"/>
    </source>
</evidence>
<proteinExistence type="inferred from homology"/>
<feature type="compositionally biased region" description="Acidic residues" evidence="8">
    <location>
        <begin position="205"/>
        <end position="215"/>
    </location>
</feature>
<feature type="compositionally biased region" description="Basic and acidic residues" evidence="8">
    <location>
        <begin position="66"/>
        <end position="79"/>
    </location>
</feature>
<evidence type="ECO:0000256" key="4">
    <source>
        <dbReference type="ARBA" id="ARBA00022728"/>
    </source>
</evidence>
<dbReference type="AlphaFoldDB" id="A0A4Y7TVU5"/>
<keyword evidence="6 7" id="KW-0539">Nucleus</keyword>
<feature type="compositionally biased region" description="Basic and acidic residues" evidence="8">
    <location>
        <begin position="479"/>
        <end position="499"/>
    </location>
</feature>
<feature type="region of interest" description="Disordered" evidence="8">
    <location>
        <begin position="58"/>
        <end position="79"/>
    </location>
</feature>
<comment type="subunit">
    <text evidence="7">Associated with the spliceosome.</text>
</comment>
<keyword evidence="11" id="KW-1185">Reference proteome</keyword>
<dbReference type="GO" id="GO:0000398">
    <property type="term" value="P:mRNA splicing, via spliceosome"/>
    <property type="evidence" value="ECO:0007669"/>
    <property type="project" value="UniProtKB-UniRule"/>
</dbReference>
<dbReference type="EMBL" id="QPFP01000003">
    <property type="protein sequence ID" value="TEB38283.1"/>
    <property type="molecule type" value="Genomic_DNA"/>
</dbReference>
<evidence type="ECO:0000313" key="10">
    <source>
        <dbReference type="EMBL" id="TEB38283.1"/>
    </source>
</evidence>
<comment type="function">
    <text evidence="7">Involved in pre-mRNA splicing.</text>
</comment>
<protein>
    <recommendedName>
        <fullName evidence="7">Pre-mRNA-splicing factor SLU7</fullName>
    </recommendedName>
</protein>
<reference evidence="10 11" key="1">
    <citation type="journal article" date="2019" name="Nat. Ecol. Evol.">
        <title>Megaphylogeny resolves global patterns of mushroom evolution.</title>
        <authorList>
            <person name="Varga T."/>
            <person name="Krizsan K."/>
            <person name="Foldi C."/>
            <person name="Dima B."/>
            <person name="Sanchez-Garcia M."/>
            <person name="Sanchez-Ramirez S."/>
            <person name="Szollosi G.J."/>
            <person name="Szarkandi J.G."/>
            <person name="Papp V."/>
            <person name="Albert L."/>
            <person name="Andreopoulos W."/>
            <person name="Angelini C."/>
            <person name="Antonin V."/>
            <person name="Barry K.W."/>
            <person name="Bougher N.L."/>
            <person name="Buchanan P."/>
            <person name="Buyck B."/>
            <person name="Bense V."/>
            <person name="Catcheside P."/>
            <person name="Chovatia M."/>
            <person name="Cooper J."/>
            <person name="Damon W."/>
            <person name="Desjardin D."/>
            <person name="Finy P."/>
            <person name="Geml J."/>
            <person name="Haridas S."/>
            <person name="Hughes K."/>
            <person name="Justo A."/>
            <person name="Karasinski D."/>
            <person name="Kautmanova I."/>
            <person name="Kiss B."/>
            <person name="Kocsube S."/>
            <person name="Kotiranta H."/>
            <person name="LaButti K.M."/>
            <person name="Lechner B.E."/>
            <person name="Liimatainen K."/>
            <person name="Lipzen A."/>
            <person name="Lukacs Z."/>
            <person name="Mihaltcheva S."/>
            <person name="Morgado L.N."/>
            <person name="Niskanen T."/>
            <person name="Noordeloos M.E."/>
            <person name="Ohm R.A."/>
            <person name="Ortiz-Santana B."/>
            <person name="Ovrebo C."/>
            <person name="Racz N."/>
            <person name="Riley R."/>
            <person name="Savchenko A."/>
            <person name="Shiryaev A."/>
            <person name="Soop K."/>
            <person name="Spirin V."/>
            <person name="Szebenyi C."/>
            <person name="Tomsovsky M."/>
            <person name="Tulloss R.E."/>
            <person name="Uehling J."/>
            <person name="Grigoriev I.V."/>
            <person name="Vagvolgyi C."/>
            <person name="Papp T."/>
            <person name="Martin F.M."/>
            <person name="Miettinen O."/>
            <person name="Hibbett D.S."/>
            <person name="Nagy L.G."/>
        </authorList>
    </citation>
    <scope>NUCLEOTIDE SEQUENCE [LARGE SCALE GENOMIC DNA]</scope>
    <source>
        <strain evidence="10 11">FP101781</strain>
    </source>
</reference>
<dbReference type="InterPro" id="IPR021715">
    <property type="entry name" value="Slu7_dom"/>
</dbReference>
<comment type="caution">
    <text evidence="10">The sequence shown here is derived from an EMBL/GenBank/DDBJ whole genome shotgun (WGS) entry which is preliminary data.</text>
</comment>
<evidence type="ECO:0000256" key="5">
    <source>
        <dbReference type="ARBA" id="ARBA00023187"/>
    </source>
</evidence>
<feature type="domain" description="Pre-mRNA-splicing factor SLU7" evidence="9">
    <location>
        <begin position="138"/>
        <end position="405"/>
    </location>
</feature>
<name>A0A4Y7TVU5_COPMI</name>
<feature type="compositionally biased region" description="Basic and acidic residues" evidence="8">
    <location>
        <begin position="460"/>
        <end position="469"/>
    </location>
</feature>
<evidence type="ECO:0000256" key="2">
    <source>
        <dbReference type="ARBA" id="ARBA00007203"/>
    </source>
</evidence>
<organism evidence="10 11">
    <name type="scientific">Coprinellus micaceus</name>
    <name type="common">Glistening ink-cap mushroom</name>
    <name type="synonym">Coprinus micaceus</name>
    <dbReference type="NCBI Taxonomy" id="71717"/>
    <lineage>
        <taxon>Eukaryota</taxon>
        <taxon>Fungi</taxon>
        <taxon>Dikarya</taxon>
        <taxon>Basidiomycota</taxon>
        <taxon>Agaricomycotina</taxon>
        <taxon>Agaricomycetes</taxon>
        <taxon>Agaricomycetidae</taxon>
        <taxon>Agaricales</taxon>
        <taxon>Agaricineae</taxon>
        <taxon>Psathyrellaceae</taxon>
        <taxon>Coprinellus</taxon>
    </lineage>
</organism>
<comment type="subcellular location">
    <subcellularLocation>
        <location evidence="1 7">Nucleus</location>
    </subcellularLocation>
</comment>
<evidence type="ECO:0000256" key="8">
    <source>
        <dbReference type="SAM" id="MobiDB-lite"/>
    </source>
</evidence>
<dbReference type="GO" id="GO:0030628">
    <property type="term" value="F:pre-mRNA 3'-splice site binding"/>
    <property type="evidence" value="ECO:0007669"/>
    <property type="project" value="UniProtKB-UniRule"/>
</dbReference>
<dbReference type="InterPro" id="IPR039974">
    <property type="entry name" value="Splicing_factor_SLU7"/>
</dbReference>
<feature type="region of interest" description="Disordered" evidence="8">
    <location>
        <begin position="1"/>
        <end position="39"/>
    </location>
</feature>
<feature type="region of interest" description="Disordered" evidence="8">
    <location>
        <begin position="193"/>
        <end position="215"/>
    </location>
</feature>
<evidence type="ECO:0000313" key="11">
    <source>
        <dbReference type="Proteomes" id="UP000298030"/>
    </source>
</evidence>
<keyword evidence="3 7" id="KW-0507">mRNA processing</keyword>
<keyword evidence="5 7" id="KW-0508">mRNA splicing</keyword>
<dbReference type="STRING" id="71717.A0A4Y7TVU5"/>
<dbReference type="OrthoDB" id="249612at2759"/>